<dbReference type="KEGG" id="jeo:JMA_31960"/>
<reference evidence="1 2" key="1">
    <citation type="submission" date="2014-08" db="EMBL/GenBank/DDBJ databases">
        <title>Complete genome of a marine bacteria Jeotgalibacillus malaysiensis.</title>
        <authorList>
            <person name="Yaakop A.S."/>
            <person name="Chan K.-G."/>
            <person name="Goh K.M."/>
        </authorList>
    </citation>
    <scope>NUCLEOTIDE SEQUENCE [LARGE SCALE GENOMIC DNA]</scope>
    <source>
        <strain evidence="1 2">D5</strain>
    </source>
</reference>
<dbReference type="BioCyc" id="JESP1508404:G14D9-12477-MONOMER"/>
<dbReference type="AlphaFoldDB" id="A0A0B5AV88"/>
<dbReference type="Proteomes" id="UP000031449">
    <property type="component" value="Chromosome"/>
</dbReference>
<gene>
    <name evidence="1" type="ORF">JMA_31960</name>
</gene>
<name>A0A0B5AV88_9BACL</name>
<proteinExistence type="predicted"/>
<dbReference type="HOGENOM" id="CLU_3328861_0_0_9"/>
<accession>A0A0B5AV88</accession>
<keyword evidence="2" id="KW-1185">Reference proteome</keyword>
<protein>
    <submittedName>
        <fullName evidence="1">Uncharacterized protein</fullName>
    </submittedName>
</protein>
<dbReference type="EMBL" id="CP009416">
    <property type="protein sequence ID" value="AJD92513.1"/>
    <property type="molecule type" value="Genomic_DNA"/>
</dbReference>
<sequence length="38" mass="4523">MKSYEIVFTIKSYNIMKSISIPNKKILNIFFILKNNDN</sequence>
<evidence type="ECO:0000313" key="2">
    <source>
        <dbReference type="Proteomes" id="UP000031449"/>
    </source>
</evidence>
<organism evidence="1 2">
    <name type="scientific">Jeotgalibacillus malaysiensis</name>
    <dbReference type="NCBI Taxonomy" id="1508404"/>
    <lineage>
        <taxon>Bacteria</taxon>
        <taxon>Bacillati</taxon>
        <taxon>Bacillota</taxon>
        <taxon>Bacilli</taxon>
        <taxon>Bacillales</taxon>
        <taxon>Caryophanaceae</taxon>
        <taxon>Jeotgalibacillus</taxon>
    </lineage>
</organism>
<dbReference type="STRING" id="1508404.JMA_31960"/>
<evidence type="ECO:0000313" key="1">
    <source>
        <dbReference type="EMBL" id="AJD92513.1"/>
    </source>
</evidence>